<feature type="region of interest" description="Disordered" evidence="12">
    <location>
        <begin position="1"/>
        <end position="36"/>
    </location>
</feature>
<keyword evidence="6" id="KW-0851">Voltage-gated channel</keyword>
<feature type="transmembrane region" description="Helical" evidence="13">
    <location>
        <begin position="246"/>
        <end position="266"/>
    </location>
</feature>
<feature type="region of interest" description="Disordered" evidence="12">
    <location>
        <begin position="493"/>
        <end position="523"/>
    </location>
</feature>
<dbReference type="InterPro" id="IPR011333">
    <property type="entry name" value="SKP1/BTB/POZ_sf"/>
</dbReference>
<feature type="compositionally biased region" description="Basic and acidic residues" evidence="12">
    <location>
        <begin position="694"/>
        <end position="708"/>
    </location>
</feature>
<proteinExistence type="predicted"/>
<keyword evidence="8 13" id="KW-1133">Transmembrane helix</keyword>
<feature type="transmembrane region" description="Helical" evidence="13">
    <location>
        <begin position="278"/>
        <end position="301"/>
    </location>
</feature>
<dbReference type="GO" id="GO:0051260">
    <property type="term" value="P:protein homooligomerization"/>
    <property type="evidence" value="ECO:0007669"/>
    <property type="project" value="InterPro"/>
</dbReference>
<organism evidence="16 17">
    <name type="scientific">Magallana gigas</name>
    <name type="common">Pacific oyster</name>
    <name type="synonym">Crassostrea gigas</name>
    <dbReference type="NCBI Taxonomy" id="29159"/>
    <lineage>
        <taxon>Eukaryota</taxon>
        <taxon>Metazoa</taxon>
        <taxon>Spiralia</taxon>
        <taxon>Lophotrochozoa</taxon>
        <taxon>Mollusca</taxon>
        <taxon>Bivalvia</taxon>
        <taxon>Autobranchia</taxon>
        <taxon>Pteriomorphia</taxon>
        <taxon>Ostreida</taxon>
        <taxon>Ostreoidea</taxon>
        <taxon>Ostreidae</taxon>
        <taxon>Magallana</taxon>
    </lineage>
</organism>
<feature type="domain" description="Ion transport" evidence="14">
    <location>
        <begin position="190"/>
        <end position="444"/>
    </location>
</feature>
<dbReference type="InterPro" id="IPR003968">
    <property type="entry name" value="K_chnl_volt-dep_Kv"/>
</dbReference>
<dbReference type="GO" id="GO:0005251">
    <property type="term" value="F:delayed rectifier potassium channel activity"/>
    <property type="evidence" value="ECO:0007669"/>
    <property type="project" value="TreeGrafter"/>
</dbReference>
<feature type="region of interest" description="Disordered" evidence="12">
    <location>
        <begin position="742"/>
        <end position="761"/>
    </location>
</feature>
<keyword evidence="5" id="KW-0631">Potassium channel</keyword>
<dbReference type="InterPro" id="IPR005821">
    <property type="entry name" value="Ion_trans_dom"/>
</dbReference>
<dbReference type="InterPro" id="IPR003131">
    <property type="entry name" value="T1-type_BTB"/>
</dbReference>
<reference evidence="16" key="1">
    <citation type="submission" date="2022-08" db="UniProtKB">
        <authorList>
            <consortium name="EnsemblMetazoa"/>
        </authorList>
    </citation>
    <scope>IDENTIFICATION</scope>
    <source>
        <strain evidence="16">05x7-T-G4-1.051#20</strain>
    </source>
</reference>
<evidence type="ECO:0008006" key="18">
    <source>
        <dbReference type="Google" id="ProtNLM"/>
    </source>
</evidence>
<dbReference type="PRINTS" id="PR00169">
    <property type="entry name" value="KCHANNEL"/>
</dbReference>
<feature type="region of interest" description="Disordered" evidence="12">
    <location>
        <begin position="599"/>
        <end position="731"/>
    </location>
</feature>
<dbReference type="Pfam" id="PF00520">
    <property type="entry name" value="Ion_trans"/>
    <property type="match status" value="1"/>
</dbReference>
<feature type="transmembrane region" description="Helical" evidence="13">
    <location>
        <begin position="409"/>
        <end position="434"/>
    </location>
</feature>
<name>A0A8W8K119_MAGGI</name>
<dbReference type="InterPro" id="IPR028325">
    <property type="entry name" value="VG_K_chnl"/>
</dbReference>
<evidence type="ECO:0000256" key="1">
    <source>
        <dbReference type="ARBA" id="ARBA00004141"/>
    </source>
</evidence>
<keyword evidence="3" id="KW-0633">Potassium transport</keyword>
<evidence type="ECO:0000256" key="2">
    <source>
        <dbReference type="ARBA" id="ARBA00022448"/>
    </source>
</evidence>
<evidence type="ECO:0000256" key="9">
    <source>
        <dbReference type="ARBA" id="ARBA00023065"/>
    </source>
</evidence>
<evidence type="ECO:0000256" key="12">
    <source>
        <dbReference type="SAM" id="MobiDB-lite"/>
    </source>
</evidence>
<feature type="compositionally biased region" description="Acidic residues" evidence="12">
    <location>
        <begin position="14"/>
        <end position="30"/>
    </location>
</feature>
<dbReference type="PRINTS" id="PR01491">
    <property type="entry name" value="KVCHANNEL"/>
</dbReference>
<feature type="compositionally biased region" description="Polar residues" evidence="12">
    <location>
        <begin position="1"/>
        <end position="11"/>
    </location>
</feature>
<feature type="transmembrane region" description="Helical" evidence="13">
    <location>
        <begin position="188"/>
        <end position="208"/>
    </location>
</feature>
<dbReference type="PANTHER" id="PTHR11537:SF252">
    <property type="entry name" value="POTASSIUM VOLTAGE-GATED CHANNEL PROTEIN SHAW"/>
    <property type="match status" value="1"/>
</dbReference>
<evidence type="ECO:0000256" key="8">
    <source>
        <dbReference type="ARBA" id="ARBA00022989"/>
    </source>
</evidence>
<dbReference type="InterPro" id="IPR003974">
    <property type="entry name" value="K_chnl_volt-dep_Kv3"/>
</dbReference>
<dbReference type="AlphaFoldDB" id="A0A8W8K119"/>
<evidence type="ECO:0000256" key="7">
    <source>
        <dbReference type="ARBA" id="ARBA00022958"/>
    </source>
</evidence>
<dbReference type="OMA" id="YRQARWT"/>
<feature type="transmembrane region" description="Helical" evidence="13">
    <location>
        <begin position="313"/>
        <end position="331"/>
    </location>
</feature>
<protein>
    <recommendedName>
        <fullName evidence="18">Potassium voltage-gated channel protein Shaw</fullName>
    </recommendedName>
</protein>
<dbReference type="GO" id="GO:0001508">
    <property type="term" value="P:action potential"/>
    <property type="evidence" value="ECO:0007669"/>
    <property type="project" value="TreeGrafter"/>
</dbReference>
<keyword evidence="17" id="KW-1185">Reference proteome</keyword>
<keyword evidence="4 13" id="KW-0812">Transmembrane</keyword>
<accession>A0A8W8K119</accession>
<feature type="transmembrane region" description="Helical" evidence="13">
    <location>
        <begin position="384"/>
        <end position="402"/>
    </location>
</feature>
<dbReference type="InterPro" id="IPR027359">
    <property type="entry name" value="Volt_channel_dom_sf"/>
</dbReference>
<keyword evidence="7" id="KW-0630">Potassium</keyword>
<dbReference type="EnsemblMetazoa" id="G21958.1">
    <property type="protein sequence ID" value="G21958.1:cds"/>
    <property type="gene ID" value="G21958"/>
</dbReference>
<evidence type="ECO:0000259" key="15">
    <source>
        <dbReference type="Pfam" id="PF02214"/>
    </source>
</evidence>
<evidence type="ECO:0000256" key="4">
    <source>
        <dbReference type="ARBA" id="ARBA00022692"/>
    </source>
</evidence>
<feature type="transmembrane region" description="Helical" evidence="13">
    <location>
        <begin position="351"/>
        <end position="372"/>
    </location>
</feature>
<feature type="compositionally biased region" description="Polar residues" evidence="12">
    <location>
        <begin position="497"/>
        <end position="510"/>
    </location>
</feature>
<dbReference type="PANTHER" id="PTHR11537">
    <property type="entry name" value="VOLTAGE-GATED POTASSIUM CHANNEL"/>
    <property type="match status" value="1"/>
</dbReference>
<dbReference type="SUPFAM" id="SSF54695">
    <property type="entry name" value="POZ domain"/>
    <property type="match status" value="1"/>
</dbReference>
<dbReference type="Proteomes" id="UP000005408">
    <property type="component" value="Unassembled WGS sequence"/>
</dbReference>
<evidence type="ECO:0000256" key="11">
    <source>
        <dbReference type="ARBA" id="ARBA00023303"/>
    </source>
</evidence>
<comment type="subcellular location">
    <subcellularLocation>
        <location evidence="1">Membrane</location>
        <topology evidence="1">Multi-pass membrane protein</topology>
    </subcellularLocation>
</comment>
<dbReference type="OrthoDB" id="10025005at2759"/>
<dbReference type="Pfam" id="PF02214">
    <property type="entry name" value="BTB_2"/>
    <property type="match status" value="1"/>
</dbReference>
<sequence length="761" mass="87937">MSKTVENQQTKELSDDDDDETNDETDEEGDIHDNPEDIITLNIGGVRHETRIQTLRKLTRKTTRLSEVADIAEKTGKREFYFDRQPDFFPYILNFYRQGKLHLPLNLCGMILRDELKYWMIDDKDIEQCCWVHYIKYEETHEMLDMFDRDEKHNRLATKRIKADASRFERIRPKLWRFLQDPYSSRGATVYAVISLLVVILSISVLMIETLPYFGSIYAHSKSDRRNFTSEELKDEINIFSKTTPLSILLIVDNMCNIFFLCELVIKFIAAPYKRRFLITPFTLIEFCCLIPYYVAVTAVFTHPNPIEIFDLVRLLIALRVLRIFRIFILMKHFMALKVLMYTMKASTNELFLLLLVVILGVVIFACLVYYMEIFSDEKSDFEHIPLAFWWALITMTTVGYGDMTPSTGLGYTVGSMCAISGVLVIALSVPAIVQNFTLYYTHAQSRSKLKQRKRKYRQARWTKITELLKMGKSEKPSLLNIVKLAQNSKMRRKSTFVPSSSPNGHVGSSRSKRAHSVAEKLSKRDFSKLLQKHNLELRSNGVSDVEKTPDEEKEKKSKFKLPDLKIKHNKVSMEMEDIQNSTNESLDVKSEERRYSGISRSSFGDPMSPKSVKWDIPDDEINIPDNSQETILVDEVDSRKLSAGPTNLLPTLQEGAEADVSNSEEEEEVTSKSVIRENTRHCHSDSESESDYDLGREKERRESNGTEKRKKGHRISESEYESSSGKDDDLLDEAYREMKYVQSLDRGQMSGIKKRSNSIT</sequence>
<feature type="domain" description="Potassium channel tetramerisation-type BTB" evidence="15">
    <location>
        <begin position="39"/>
        <end position="129"/>
    </location>
</feature>
<dbReference type="Gene3D" id="3.30.710.10">
    <property type="entry name" value="Potassium Channel Kv1.1, Chain A"/>
    <property type="match status" value="1"/>
</dbReference>
<keyword evidence="9" id="KW-0406">Ion transport</keyword>
<dbReference type="SUPFAM" id="SSF81324">
    <property type="entry name" value="Voltage-gated potassium channels"/>
    <property type="match status" value="1"/>
</dbReference>
<evidence type="ECO:0000313" key="16">
    <source>
        <dbReference type="EnsemblMetazoa" id="G21958.1:cds"/>
    </source>
</evidence>
<evidence type="ECO:0000256" key="6">
    <source>
        <dbReference type="ARBA" id="ARBA00022882"/>
    </source>
</evidence>
<evidence type="ECO:0000256" key="3">
    <source>
        <dbReference type="ARBA" id="ARBA00022538"/>
    </source>
</evidence>
<dbReference type="PRINTS" id="PR01498">
    <property type="entry name" value="SHAWCHANNEL"/>
</dbReference>
<keyword evidence="2" id="KW-0813">Transport</keyword>
<evidence type="ECO:0000256" key="5">
    <source>
        <dbReference type="ARBA" id="ARBA00022826"/>
    </source>
</evidence>
<evidence type="ECO:0000313" key="17">
    <source>
        <dbReference type="Proteomes" id="UP000005408"/>
    </source>
</evidence>
<evidence type="ECO:0000256" key="13">
    <source>
        <dbReference type="SAM" id="Phobius"/>
    </source>
</evidence>
<dbReference type="Gene3D" id="1.20.120.350">
    <property type="entry name" value="Voltage-gated potassium channels. Chain C"/>
    <property type="match status" value="1"/>
</dbReference>
<dbReference type="FunFam" id="1.10.287.70:FF:000002">
    <property type="entry name" value="Potassium voltage-gated channel subfamily a member"/>
    <property type="match status" value="1"/>
</dbReference>
<evidence type="ECO:0000256" key="10">
    <source>
        <dbReference type="ARBA" id="ARBA00023136"/>
    </source>
</evidence>
<keyword evidence="10 13" id="KW-0472">Membrane</keyword>
<dbReference type="GO" id="GO:0008076">
    <property type="term" value="C:voltage-gated potassium channel complex"/>
    <property type="evidence" value="ECO:0007669"/>
    <property type="project" value="InterPro"/>
</dbReference>
<dbReference type="Gene3D" id="1.10.287.70">
    <property type="match status" value="1"/>
</dbReference>
<feature type="compositionally biased region" description="Basic and acidic residues" evidence="12">
    <location>
        <begin position="675"/>
        <end position="687"/>
    </location>
</feature>
<keyword evidence="11" id="KW-0407">Ion channel</keyword>
<evidence type="ECO:0000259" key="14">
    <source>
        <dbReference type="Pfam" id="PF00520"/>
    </source>
</evidence>